<organism evidence="1 2">
    <name type="scientific">Izhakiella australiensis</name>
    <dbReference type="NCBI Taxonomy" id="1926881"/>
    <lineage>
        <taxon>Bacteria</taxon>
        <taxon>Pseudomonadati</taxon>
        <taxon>Pseudomonadota</taxon>
        <taxon>Gammaproteobacteria</taxon>
        <taxon>Enterobacterales</taxon>
        <taxon>Erwiniaceae</taxon>
        <taxon>Izhakiella</taxon>
    </lineage>
</organism>
<gene>
    <name evidence="1" type="ORF">BTJ39_09265</name>
</gene>
<proteinExistence type="predicted"/>
<accession>A0A1S8YN42</accession>
<dbReference type="Proteomes" id="UP000190667">
    <property type="component" value="Unassembled WGS sequence"/>
</dbReference>
<evidence type="ECO:0000313" key="1">
    <source>
        <dbReference type="EMBL" id="OON40579.1"/>
    </source>
</evidence>
<evidence type="ECO:0000313" key="2">
    <source>
        <dbReference type="Proteomes" id="UP000190667"/>
    </source>
</evidence>
<protein>
    <submittedName>
        <fullName evidence="1">Uncharacterized protein</fullName>
    </submittedName>
</protein>
<reference evidence="1 2" key="1">
    <citation type="submission" date="2016-12" db="EMBL/GenBank/DDBJ databases">
        <title>Izhakiella australiana sp. nov. of genus Izhakiella isolated from Australian desert.</title>
        <authorList>
            <person name="Ji M."/>
        </authorList>
    </citation>
    <scope>NUCLEOTIDE SEQUENCE [LARGE SCALE GENOMIC DNA]</scope>
    <source>
        <strain evidence="1 2">D4N98</strain>
    </source>
</reference>
<dbReference type="RefSeq" id="WP_078002392.1">
    <property type="nucleotide sequence ID" value="NZ_MRUL01000004.1"/>
</dbReference>
<name>A0A1S8YN42_9GAMM</name>
<dbReference type="AlphaFoldDB" id="A0A1S8YN42"/>
<keyword evidence="2" id="KW-1185">Reference proteome</keyword>
<dbReference type="EMBL" id="MRUL01000004">
    <property type="protein sequence ID" value="OON40579.1"/>
    <property type="molecule type" value="Genomic_DNA"/>
</dbReference>
<sequence length="68" mass="7633">MTTIIWKIASVHGTCRSRYKARRRDKQQAAAGEQRLVNKIERSLQAHSSRVSRAIWAAERLAKPGSGS</sequence>
<comment type="caution">
    <text evidence="1">The sequence shown here is derived from an EMBL/GenBank/DDBJ whole genome shotgun (WGS) entry which is preliminary data.</text>
</comment>